<organism evidence="1 2">
    <name type="scientific">Triparma columacea</name>
    <dbReference type="NCBI Taxonomy" id="722753"/>
    <lineage>
        <taxon>Eukaryota</taxon>
        <taxon>Sar</taxon>
        <taxon>Stramenopiles</taxon>
        <taxon>Ochrophyta</taxon>
        <taxon>Bolidophyceae</taxon>
        <taxon>Parmales</taxon>
        <taxon>Triparmaceae</taxon>
        <taxon>Triparma</taxon>
    </lineage>
</organism>
<dbReference type="OrthoDB" id="10256055at2759"/>
<dbReference type="PANTHER" id="PTHR41677:SF1">
    <property type="entry name" value="FE2OG DIOXYGENASE DOMAIN-CONTAINING PROTEIN"/>
    <property type="match status" value="1"/>
</dbReference>
<dbReference type="PANTHER" id="PTHR41677">
    <property type="entry name" value="YALI0B19030P"/>
    <property type="match status" value="1"/>
</dbReference>
<accession>A0A9W7GIG4</accession>
<dbReference type="AlphaFoldDB" id="A0A9W7GIG4"/>
<gene>
    <name evidence="1" type="ORF">TrCOL_g3015</name>
</gene>
<keyword evidence="2" id="KW-1185">Reference proteome</keyword>
<name>A0A9W7GIG4_9STRA</name>
<dbReference type="Proteomes" id="UP001165065">
    <property type="component" value="Unassembled WGS sequence"/>
</dbReference>
<evidence type="ECO:0008006" key="3">
    <source>
        <dbReference type="Google" id="ProtNLM"/>
    </source>
</evidence>
<evidence type="ECO:0000313" key="1">
    <source>
        <dbReference type="EMBL" id="GMI45499.1"/>
    </source>
</evidence>
<reference evidence="2" key="1">
    <citation type="journal article" date="2023" name="Commun. Biol.">
        <title>Genome analysis of Parmales, the sister group of diatoms, reveals the evolutionary specialization of diatoms from phago-mixotrophs to photoautotrophs.</title>
        <authorList>
            <person name="Ban H."/>
            <person name="Sato S."/>
            <person name="Yoshikawa S."/>
            <person name="Yamada K."/>
            <person name="Nakamura Y."/>
            <person name="Ichinomiya M."/>
            <person name="Sato N."/>
            <person name="Blanc-Mathieu R."/>
            <person name="Endo H."/>
            <person name="Kuwata A."/>
            <person name="Ogata H."/>
        </authorList>
    </citation>
    <scope>NUCLEOTIDE SEQUENCE [LARGE SCALE GENOMIC DNA]</scope>
</reference>
<sequence>MLYNALRRRANLKLLQKNARKVSILAPTSYHDAESEINPNAVQLDEVQHIVTDGPSKTFTLSDFGYSASALNAPDFAATEPFRLLTPSCITALKSEIAHHRDTSTYSCPPFAPCVVRGLAHKSAFINDLWSSSAMREVVSKAVGAELEPHPMLFERGHVNVQNNQPKLEADDEDQEPVFGWHTDSQPYVCIVMLSDPPPSALGGETYVKKASGEVVKLTFPGAGYAYVLQGSVIEHAAMPARNYKRETMITSFVPSDVKYKDNTNIDLSVKYSPLNETFREFLVHRRDYVGRRLNMLSSEGLDANLETVERIEKAIDDIVEDLANTKRSMEAVRTAINGGGERGE</sequence>
<evidence type="ECO:0000313" key="2">
    <source>
        <dbReference type="Proteomes" id="UP001165065"/>
    </source>
</evidence>
<protein>
    <recommendedName>
        <fullName evidence="3">Fe2OG dioxygenase domain-containing protein</fullName>
    </recommendedName>
</protein>
<dbReference type="EMBL" id="BRYA01000250">
    <property type="protein sequence ID" value="GMI45499.1"/>
    <property type="molecule type" value="Genomic_DNA"/>
</dbReference>
<comment type="caution">
    <text evidence="1">The sequence shown here is derived from an EMBL/GenBank/DDBJ whole genome shotgun (WGS) entry which is preliminary data.</text>
</comment>
<proteinExistence type="predicted"/>